<dbReference type="PANTHER" id="PTHR11468">
    <property type="entry name" value="GLYCOGEN PHOSPHORYLASE"/>
    <property type="match status" value="1"/>
</dbReference>
<dbReference type="Gene3D" id="3.40.50.2000">
    <property type="entry name" value="Glycogen Phosphorylase B"/>
    <property type="match status" value="2"/>
</dbReference>
<dbReference type="SUPFAM" id="SSF53756">
    <property type="entry name" value="UDP-Glycosyltransferase/glycogen phosphorylase"/>
    <property type="match status" value="1"/>
</dbReference>
<keyword evidence="11" id="KW-1185">Reference proteome</keyword>
<keyword evidence="4 9" id="KW-0328">Glycosyltransferase</keyword>
<dbReference type="Proteomes" id="UP001524435">
    <property type="component" value="Unassembled WGS sequence"/>
</dbReference>
<evidence type="ECO:0000256" key="4">
    <source>
        <dbReference type="ARBA" id="ARBA00022676"/>
    </source>
</evidence>
<comment type="similarity">
    <text evidence="3 9">Belongs to the glycogen phosphorylase family.</text>
</comment>
<evidence type="ECO:0000256" key="2">
    <source>
        <dbReference type="ARBA" id="ARBA00001933"/>
    </source>
</evidence>
<dbReference type="NCBIfam" id="TIGR02093">
    <property type="entry name" value="P_ylase"/>
    <property type="match status" value="1"/>
</dbReference>
<proteinExistence type="inferred from homology"/>
<comment type="catalytic activity">
    <reaction evidence="1 9">
        <text>[(1-&gt;4)-alpha-D-glucosyl](n) + phosphate = [(1-&gt;4)-alpha-D-glucosyl](n-1) + alpha-D-glucose 1-phosphate</text>
        <dbReference type="Rhea" id="RHEA:41732"/>
        <dbReference type="Rhea" id="RHEA-COMP:9584"/>
        <dbReference type="Rhea" id="RHEA-COMP:9586"/>
        <dbReference type="ChEBI" id="CHEBI:15444"/>
        <dbReference type="ChEBI" id="CHEBI:43474"/>
        <dbReference type="ChEBI" id="CHEBI:58601"/>
        <dbReference type="EC" id="2.4.1.1"/>
    </reaction>
</comment>
<protein>
    <recommendedName>
        <fullName evidence="9">Alpha-1,4 glucan phosphorylase</fullName>
        <ecNumber evidence="9">2.4.1.1</ecNumber>
    </recommendedName>
</protein>
<comment type="function">
    <text evidence="8">Phosphorylase is an important allosteric enzyme in carbohydrate metabolism. Enzymes from different sources differ in their regulatory mechanisms and in their natural substrates. However, all known phosphorylases share catalytic and structural properties.</text>
</comment>
<comment type="caution">
    <text evidence="10">The sequence shown here is derived from an EMBL/GenBank/DDBJ whole genome shotgun (WGS) entry which is preliminary data.</text>
</comment>
<comment type="function">
    <text evidence="9">Allosteric enzyme that catalyzes the rate-limiting step in glycogen catabolism, the phosphorolytic cleavage of glycogen to produce glucose-1-phosphate, and plays a central role in maintaining cellular and organismal glucose homeostasis.</text>
</comment>
<reference evidence="10 11" key="1">
    <citation type="submission" date="2022-06" db="EMBL/GenBank/DDBJ databases">
        <title>Isolation of gut microbiota from human fecal samples.</title>
        <authorList>
            <person name="Pamer E.G."/>
            <person name="Barat B."/>
            <person name="Waligurski E."/>
            <person name="Medina S."/>
            <person name="Paddock L."/>
            <person name="Mostad J."/>
        </authorList>
    </citation>
    <scope>NUCLEOTIDE SEQUENCE [LARGE SCALE GENOMIC DNA]</scope>
    <source>
        <strain evidence="10 11">DFI.6.1</strain>
    </source>
</reference>
<dbReference type="InterPro" id="IPR035090">
    <property type="entry name" value="Pyridoxal_P_attach_site"/>
</dbReference>
<evidence type="ECO:0000256" key="1">
    <source>
        <dbReference type="ARBA" id="ARBA00001275"/>
    </source>
</evidence>
<evidence type="ECO:0000256" key="8">
    <source>
        <dbReference type="ARBA" id="ARBA00025174"/>
    </source>
</evidence>
<dbReference type="PANTHER" id="PTHR11468:SF3">
    <property type="entry name" value="GLYCOGEN PHOSPHORYLASE, LIVER FORM"/>
    <property type="match status" value="1"/>
</dbReference>
<dbReference type="EMBL" id="JANGCH010000018">
    <property type="protein sequence ID" value="MCQ5122569.1"/>
    <property type="molecule type" value="Genomic_DNA"/>
</dbReference>
<evidence type="ECO:0000313" key="11">
    <source>
        <dbReference type="Proteomes" id="UP001524435"/>
    </source>
</evidence>
<keyword evidence="5 9" id="KW-0808">Transferase</keyword>
<accession>A0ABT1SMX3</accession>
<dbReference type="EC" id="2.4.1.1" evidence="9"/>
<keyword evidence="6 9" id="KW-0663">Pyridoxal phosphate</keyword>
<dbReference type="CDD" id="cd04300">
    <property type="entry name" value="GT35_Glycogen_Phosphorylase"/>
    <property type="match status" value="1"/>
</dbReference>
<dbReference type="PIRSF" id="PIRSF000460">
    <property type="entry name" value="Pprylas_GlgP"/>
    <property type="match status" value="1"/>
</dbReference>
<evidence type="ECO:0000256" key="7">
    <source>
        <dbReference type="ARBA" id="ARBA00023277"/>
    </source>
</evidence>
<dbReference type="PROSITE" id="PS00102">
    <property type="entry name" value="PHOSPHORYLASE"/>
    <property type="match status" value="1"/>
</dbReference>
<name>A0ABT1SMX3_9FIRM</name>
<dbReference type="Pfam" id="PF00343">
    <property type="entry name" value="Phosphorylase"/>
    <property type="match status" value="1"/>
</dbReference>
<dbReference type="InterPro" id="IPR000811">
    <property type="entry name" value="Glyco_trans_35"/>
</dbReference>
<dbReference type="InterPro" id="IPR011833">
    <property type="entry name" value="Glycg_phsphrylas"/>
</dbReference>
<keyword evidence="7 9" id="KW-0119">Carbohydrate metabolism</keyword>
<sequence length="803" mass="92749">MKKKFQTKEEFKTEFERRIIEKYGRSIEQAHKTEKYMVLGEMIRDYVGVNWKETKETVAGNGEKQMYYFSMEFLIGRLLTSNLMNLGIYDIVKEGLQDFHIDINEIEDLESDAGLGNGGLGRLAACFLDSLASLNLVGHGNCIRYEYGLFRQRIENHEQTEYPDMWLKLGNVWEVRKPKHAIEVKFGGHIEMYMDEHGKTKVNHMPEQVIRAVPYDVPVIGRDTKVTNTLRLWSAEAADSVINNDFASYMDDVKAICMNVYPDDSTEKGKLLRIKQEYFFVAAGLAQIIKAHLRVYPSLDNLAEKVCIQLNDTHPVLAIPELMRILMDDYAYEWDDAWNIVTNVISYTNHTVLAEALEKWPISYIQQLLPRVYMIIEEIHRRFEFALDHQYNRPDIKYSVAILKEGQVHMANLAIVGSHHVNGVAGLHTEILKNDVFKSFYEIMPEKFSNKTNGITHRRWLLYSNPQLTHLLDETIGKDYQTHPEQLEKLMAHVDDPMLQAKFMDVKRQRKQILADYIKETLQIEVDVNSIFDVQAKRLHAYKRQLLNVLHIIYLYQKMKKDPNFRIYPRTFIFAAKAAPAYTFAKQVIKLINCIADVVNNDPQIAPYMKVVFIPNYGVSIAEILMNAADVSEQISTAGKEASGTGNMKFMMNGAITLGTLDGANVEIVERVGYENAEIFGLRADDVALLKRENVYSVWNVYNRDPEIKAVVEALIDGTFSPEKEDFRLVYNELMFKNDEYLLLADFDAYKHAQTRVQERYQDKAGWAKMCLINIAKSGFFSSDRTIKQYADEIWNIQPIEVK</sequence>
<evidence type="ECO:0000256" key="3">
    <source>
        <dbReference type="ARBA" id="ARBA00006047"/>
    </source>
</evidence>
<comment type="cofactor">
    <cofactor evidence="2 9">
        <name>pyridoxal 5'-phosphate</name>
        <dbReference type="ChEBI" id="CHEBI:597326"/>
    </cofactor>
</comment>
<gene>
    <name evidence="10" type="ORF">NE663_09895</name>
</gene>
<dbReference type="RefSeq" id="WP_256198294.1">
    <property type="nucleotide sequence ID" value="NZ_CANTYB010000078.1"/>
</dbReference>
<evidence type="ECO:0000256" key="5">
    <source>
        <dbReference type="ARBA" id="ARBA00022679"/>
    </source>
</evidence>
<evidence type="ECO:0000256" key="9">
    <source>
        <dbReference type="RuleBase" id="RU000587"/>
    </source>
</evidence>
<evidence type="ECO:0000313" key="10">
    <source>
        <dbReference type="EMBL" id="MCQ5122569.1"/>
    </source>
</evidence>
<evidence type="ECO:0000256" key="6">
    <source>
        <dbReference type="ARBA" id="ARBA00022898"/>
    </source>
</evidence>
<organism evidence="10 11">
    <name type="scientific">Massilicoli timonensis</name>
    <dbReference type="NCBI Taxonomy" id="2015901"/>
    <lineage>
        <taxon>Bacteria</taxon>
        <taxon>Bacillati</taxon>
        <taxon>Bacillota</taxon>
        <taxon>Erysipelotrichia</taxon>
        <taxon>Erysipelotrichales</taxon>
        <taxon>Erysipelotrichaceae</taxon>
        <taxon>Massilicoli</taxon>
    </lineage>
</organism>